<proteinExistence type="predicted"/>
<name>A0ABW3EGF1_9ACTN</name>
<dbReference type="PROSITE" id="PS51664">
    <property type="entry name" value="YCAO"/>
    <property type="match status" value="1"/>
</dbReference>
<dbReference type="PANTHER" id="PTHR37809:SF1">
    <property type="entry name" value="RIBOSOMAL PROTEIN S12 METHYLTHIOTRANSFERASE ACCESSORY FACTOR YCAO"/>
    <property type="match status" value="1"/>
</dbReference>
<protein>
    <submittedName>
        <fullName evidence="3">YcaO-like family protein</fullName>
    </submittedName>
</protein>
<dbReference type="EMBL" id="JBHTJA010000002">
    <property type="protein sequence ID" value="MFD0899262.1"/>
    <property type="molecule type" value="Genomic_DNA"/>
</dbReference>
<dbReference type="PANTHER" id="PTHR37809">
    <property type="entry name" value="RIBOSOMAL PROTEIN S12 METHYLTHIOTRANSFERASE ACCESSORY FACTOR YCAO"/>
    <property type="match status" value="1"/>
</dbReference>
<dbReference type="Proteomes" id="UP001596972">
    <property type="component" value="Unassembled WGS sequence"/>
</dbReference>
<feature type="region of interest" description="Disordered" evidence="1">
    <location>
        <begin position="1"/>
        <end position="24"/>
    </location>
</feature>
<gene>
    <name evidence="3" type="ORF">ACFQ11_02560</name>
</gene>
<dbReference type="Gene3D" id="3.30.1330.230">
    <property type="match status" value="2"/>
</dbReference>
<sequence length="418" mass="43880">MSDVPLSAVPPWTADRPGPKALRSGTHRAAALDDTWARIRPLLPVFGVTRLADITGLDTIGVPVTTAYRPNSRSLAVSQGKGVTRRASRVSAAMEAIEHAHGERIDLPLRLARYAELPSPVEPWRLPRTQAQTVDEHTPLLWLEGRSLYDGAPVDVPFEAVSIDFTLPRGLTAAGLCRDSNGLAGGNTALEAVVHALCEAIERDAFALWELRPPGRQAADAIAPRSFGDPDVDRLLDRFEAAGVETALFDITSDIAVPAMLCQIVEADPDPFRPLPPAAGLGCHPHPAVAAARALTEAAQSRLIAVSGARDDLTRDAYHGADDLAAGTALRDLLRTRDPAARPYGGPGADHGTLGADLDWLLDRLAAAGLPEVVAVDLTRPGAGLPVLKVLVPGLEGAAALSGAAAVPGPRARETADV</sequence>
<dbReference type="Pfam" id="PF02624">
    <property type="entry name" value="YcaO"/>
    <property type="match status" value="1"/>
</dbReference>
<dbReference type="RefSeq" id="WP_378296085.1">
    <property type="nucleotide sequence ID" value="NZ_JBHTJA010000002.1"/>
</dbReference>
<keyword evidence="4" id="KW-1185">Reference proteome</keyword>
<comment type="caution">
    <text evidence="3">The sequence shown here is derived from an EMBL/GenBank/DDBJ whole genome shotgun (WGS) entry which is preliminary data.</text>
</comment>
<reference evidence="4" key="1">
    <citation type="journal article" date="2019" name="Int. J. Syst. Evol. Microbiol.">
        <title>The Global Catalogue of Microorganisms (GCM) 10K type strain sequencing project: providing services to taxonomists for standard genome sequencing and annotation.</title>
        <authorList>
            <consortium name="The Broad Institute Genomics Platform"/>
            <consortium name="The Broad Institute Genome Sequencing Center for Infectious Disease"/>
            <person name="Wu L."/>
            <person name="Ma J."/>
        </authorList>
    </citation>
    <scope>NUCLEOTIDE SEQUENCE [LARGE SCALE GENOMIC DNA]</scope>
    <source>
        <strain evidence="4">JCM 31202</strain>
    </source>
</reference>
<evidence type="ECO:0000313" key="3">
    <source>
        <dbReference type="EMBL" id="MFD0899262.1"/>
    </source>
</evidence>
<dbReference type="NCBIfam" id="TIGR00702">
    <property type="entry name" value="YcaO-type kinase domain"/>
    <property type="match status" value="1"/>
</dbReference>
<feature type="domain" description="YcaO" evidence="2">
    <location>
        <begin position="80"/>
        <end position="418"/>
    </location>
</feature>
<evidence type="ECO:0000313" key="4">
    <source>
        <dbReference type="Proteomes" id="UP001596972"/>
    </source>
</evidence>
<evidence type="ECO:0000259" key="2">
    <source>
        <dbReference type="PROSITE" id="PS51664"/>
    </source>
</evidence>
<dbReference type="InterPro" id="IPR003776">
    <property type="entry name" value="YcaO-like_dom"/>
</dbReference>
<evidence type="ECO:0000256" key="1">
    <source>
        <dbReference type="SAM" id="MobiDB-lite"/>
    </source>
</evidence>
<organism evidence="3 4">
    <name type="scientific">Actinomadura sediminis</name>
    <dbReference type="NCBI Taxonomy" id="1038904"/>
    <lineage>
        <taxon>Bacteria</taxon>
        <taxon>Bacillati</taxon>
        <taxon>Actinomycetota</taxon>
        <taxon>Actinomycetes</taxon>
        <taxon>Streptosporangiales</taxon>
        <taxon>Thermomonosporaceae</taxon>
        <taxon>Actinomadura</taxon>
    </lineage>
</organism>
<accession>A0ABW3EGF1</accession>